<gene>
    <name evidence="2" type="ORF">MEBOL_002701</name>
</gene>
<dbReference type="PANTHER" id="PTHR12289:SF41">
    <property type="entry name" value="FAILED AXON CONNECTIONS-RELATED"/>
    <property type="match status" value="1"/>
</dbReference>
<sequence length="245" mass="27485">MTTPAAHPSLVLCEVGESGIPHLESVSPFCLKVHRALKYLGLPYARRHGIPVSFKKYHPTGQVPVLLIGEHEAVGDSTDILARLESLAGRTYLEPRDARLAGEATLWEEYADSALSGFLVSARWADERNWPRLRDKVFTGVPAPLRGLTGGLVRNVIVRRLVARDVWRAGPEECWRRFEQQLDALEARAPEEGFWLGPFSVADLALFAQLFSLRQEFTPWQSDQISTRSRLSRYVDRVDAATRGP</sequence>
<dbReference type="AlphaFoldDB" id="A0A250IDM1"/>
<dbReference type="Proteomes" id="UP000217289">
    <property type="component" value="Chromosome"/>
</dbReference>
<proteinExistence type="predicted"/>
<accession>A0A250IDM1</accession>
<name>A0A250IDM1_9BACT</name>
<dbReference type="InterPro" id="IPR004045">
    <property type="entry name" value="Glutathione_S-Trfase_N"/>
</dbReference>
<evidence type="ECO:0000259" key="1">
    <source>
        <dbReference type="Pfam" id="PF13409"/>
    </source>
</evidence>
<dbReference type="PANTHER" id="PTHR12289">
    <property type="entry name" value="METAXIN RELATED"/>
    <property type="match status" value="1"/>
</dbReference>
<dbReference type="SUPFAM" id="SSF52833">
    <property type="entry name" value="Thioredoxin-like"/>
    <property type="match status" value="1"/>
</dbReference>
<dbReference type="InterPro" id="IPR050931">
    <property type="entry name" value="Mito_Protein_Transport_Metaxin"/>
</dbReference>
<dbReference type="Gene3D" id="1.20.1050.10">
    <property type="match status" value="1"/>
</dbReference>
<dbReference type="EMBL" id="CP022163">
    <property type="protein sequence ID" value="ATB29252.1"/>
    <property type="molecule type" value="Genomic_DNA"/>
</dbReference>
<reference evidence="2 3" key="1">
    <citation type="submission" date="2017-06" db="EMBL/GenBank/DDBJ databases">
        <authorList>
            <person name="Kim H.J."/>
            <person name="Triplett B.A."/>
        </authorList>
    </citation>
    <scope>NUCLEOTIDE SEQUENCE [LARGE SCALE GENOMIC DNA]</scope>
    <source>
        <strain evidence="2 3">DSM 14713</strain>
    </source>
</reference>
<dbReference type="KEGG" id="mbd:MEBOL_002701"/>
<feature type="domain" description="GST N-terminal" evidence="1">
    <location>
        <begin position="27"/>
        <end position="86"/>
    </location>
</feature>
<dbReference type="InterPro" id="IPR036249">
    <property type="entry name" value="Thioredoxin-like_sf"/>
</dbReference>
<dbReference type="Pfam" id="PF13410">
    <property type="entry name" value="GST_C_2"/>
    <property type="match status" value="1"/>
</dbReference>
<dbReference type="RefSeq" id="WP_095977839.1">
    <property type="nucleotide sequence ID" value="NZ_CP022163.1"/>
</dbReference>
<dbReference type="InterPro" id="IPR036282">
    <property type="entry name" value="Glutathione-S-Trfase_C_sf"/>
</dbReference>
<dbReference type="Gene3D" id="3.40.30.10">
    <property type="entry name" value="Glutaredoxin"/>
    <property type="match status" value="1"/>
</dbReference>
<dbReference type="Pfam" id="PF13409">
    <property type="entry name" value="GST_N_2"/>
    <property type="match status" value="1"/>
</dbReference>
<organism evidence="2 3">
    <name type="scientific">Melittangium boletus DSM 14713</name>
    <dbReference type="NCBI Taxonomy" id="1294270"/>
    <lineage>
        <taxon>Bacteria</taxon>
        <taxon>Pseudomonadati</taxon>
        <taxon>Myxococcota</taxon>
        <taxon>Myxococcia</taxon>
        <taxon>Myxococcales</taxon>
        <taxon>Cystobacterineae</taxon>
        <taxon>Archangiaceae</taxon>
        <taxon>Melittangium</taxon>
    </lineage>
</organism>
<keyword evidence="3" id="KW-1185">Reference proteome</keyword>
<dbReference type="CDD" id="cd00570">
    <property type="entry name" value="GST_N_family"/>
    <property type="match status" value="1"/>
</dbReference>
<dbReference type="CDD" id="cd00299">
    <property type="entry name" value="GST_C_family"/>
    <property type="match status" value="1"/>
</dbReference>
<protein>
    <recommendedName>
        <fullName evidence="1">GST N-terminal domain-containing protein</fullName>
    </recommendedName>
</protein>
<evidence type="ECO:0000313" key="3">
    <source>
        <dbReference type="Proteomes" id="UP000217289"/>
    </source>
</evidence>
<dbReference type="OrthoDB" id="9782992at2"/>
<evidence type="ECO:0000313" key="2">
    <source>
        <dbReference type="EMBL" id="ATB29252.1"/>
    </source>
</evidence>
<dbReference type="SUPFAM" id="SSF47616">
    <property type="entry name" value="GST C-terminal domain-like"/>
    <property type="match status" value="1"/>
</dbReference>